<proteinExistence type="predicted"/>
<sequence length="129" mass="15136">MLQEMSNMPNSDIMDDIRRNLSELKQPTNLDEYIDDDAKKLQCKSDAPMEVKLWFLIRKMHLLCNKSTITEARNKGNIETFQKSLDEVKSKCRDLERSTDTYKYIIKCLQEKQSTLEEQVEILTAVESK</sequence>
<protein>
    <submittedName>
        <fullName evidence="2">Uncharacterized protein</fullName>
    </submittedName>
</protein>
<gene>
    <name evidence="2" type="ORF">EVAR_19136_1</name>
</gene>
<keyword evidence="3" id="KW-1185">Reference proteome</keyword>
<dbReference type="AlphaFoldDB" id="A0A4C1VPC3"/>
<reference evidence="2 3" key="1">
    <citation type="journal article" date="2019" name="Commun. Biol.">
        <title>The bagworm genome reveals a unique fibroin gene that provides high tensile strength.</title>
        <authorList>
            <person name="Kono N."/>
            <person name="Nakamura H."/>
            <person name="Ohtoshi R."/>
            <person name="Tomita M."/>
            <person name="Numata K."/>
            <person name="Arakawa K."/>
        </authorList>
    </citation>
    <scope>NUCLEOTIDE SEQUENCE [LARGE SCALE GENOMIC DNA]</scope>
</reference>
<accession>A0A4C1VPC3</accession>
<evidence type="ECO:0000256" key="1">
    <source>
        <dbReference type="SAM" id="Coils"/>
    </source>
</evidence>
<dbReference type="Proteomes" id="UP000299102">
    <property type="component" value="Unassembled WGS sequence"/>
</dbReference>
<dbReference type="OrthoDB" id="7312725at2759"/>
<name>A0A4C1VPC3_EUMVA</name>
<keyword evidence="1" id="KW-0175">Coiled coil</keyword>
<evidence type="ECO:0000313" key="3">
    <source>
        <dbReference type="Proteomes" id="UP000299102"/>
    </source>
</evidence>
<feature type="coiled-coil region" evidence="1">
    <location>
        <begin position="78"/>
        <end position="126"/>
    </location>
</feature>
<organism evidence="2 3">
    <name type="scientific">Eumeta variegata</name>
    <name type="common">Bagworm moth</name>
    <name type="synonym">Eumeta japonica</name>
    <dbReference type="NCBI Taxonomy" id="151549"/>
    <lineage>
        <taxon>Eukaryota</taxon>
        <taxon>Metazoa</taxon>
        <taxon>Ecdysozoa</taxon>
        <taxon>Arthropoda</taxon>
        <taxon>Hexapoda</taxon>
        <taxon>Insecta</taxon>
        <taxon>Pterygota</taxon>
        <taxon>Neoptera</taxon>
        <taxon>Endopterygota</taxon>
        <taxon>Lepidoptera</taxon>
        <taxon>Glossata</taxon>
        <taxon>Ditrysia</taxon>
        <taxon>Tineoidea</taxon>
        <taxon>Psychidae</taxon>
        <taxon>Oiketicinae</taxon>
        <taxon>Eumeta</taxon>
    </lineage>
</organism>
<evidence type="ECO:0000313" key="2">
    <source>
        <dbReference type="EMBL" id="GBP40009.1"/>
    </source>
</evidence>
<comment type="caution">
    <text evidence="2">The sequence shown here is derived from an EMBL/GenBank/DDBJ whole genome shotgun (WGS) entry which is preliminary data.</text>
</comment>
<dbReference type="EMBL" id="BGZK01000375">
    <property type="protein sequence ID" value="GBP40009.1"/>
    <property type="molecule type" value="Genomic_DNA"/>
</dbReference>